<dbReference type="EMBL" id="FUYQ01000007">
    <property type="protein sequence ID" value="SKB45708.1"/>
    <property type="molecule type" value="Genomic_DNA"/>
</dbReference>
<evidence type="ECO:0000256" key="1">
    <source>
        <dbReference type="SAM" id="Phobius"/>
    </source>
</evidence>
<evidence type="ECO:0000313" key="4">
    <source>
        <dbReference type="EMBL" id="SKB45708.1"/>
    </source>
</evidence>
<dbReference type="Proteomes" id="UP000190852">
    <property type="component" value="Unassembled WGS sequence"/>
</dbReference>
<dbReference type="PANTHER" id="PTHR30273">
    <property type="entry name" value="PERIPLASMIC SIGNAL SENSOR AND SIGMA FACTOR ACTIVATOR FECR-RELATED"/>
    <property type="match status" value="1"/>
</dbReference>
<proteinExistence type="predicted"/>
<evidence type="ECO:0000313" key="5">
    <source>
        <dbReference type="Proteomes" id="UP000190852"/>
    </source>
</evidence>
<reference evidence="5" key="1">
    <citation type="submission" date="2017-02" db="EMBL/GenBank/DDBJ databases">
        <authorList>
            <person name="Varghese N."/>
            <person name="Submissions S."/>
        </authorList>
    </citation>
    <scope>NUCLEOTIDE SEQUENCE [LARGE SCALE GENOMIC DNA]</scope>
    <source>
        <strain evidence="5">DSM 24967</strain>
    </source>
</reference>
<protein>
    <submittedName>
        <fullName evidence="4">FecR family protein</fullName>
    </submittedName>
</protein>
<feature type="domain" description="FecR protein" evidence="2">
    <location>
        <begin position="111"/>
        <end position="204"/>
    </location>
</feature>
<evidence type="ECO:0000259" key="2">
    <source>
        <dbReference type="Pfam" id="PF04773"/>
    </source>
</evidence>
<gene>
    <name evidence="4" type="ORF">SAMN05660349_01238</name>
</gene>
<dbReference type="GO" id="GO:0016989">
    <property type="term" value="F:sigma factor antagonist activity"/>
    <property type="evidence" value="ECO:0007669"/>
    <property type="project" value="TreeGrafter"/>
</dbReference>
<dbReference type="PANTHER" id="PTHR30273:SF2">
    <property type="entry name" value="PROTEIN FECR"/>
    <property type="match status" value="1"/>
</dbReference>
<keyword evidence="1" id="KW-1133">Transmembrane helix</keyword>
<evidence type="ECO:0000259" key="3">
    <source>
        <dbReference type="Pfam" id="PF16344"/>
    </source>
</evidence>
<dbReference type="PIRSF" id="PIRSF018266">
    <property type="entry name" value="FecR"/>
    <property type="match status" value="1"/>
</dbReference>
<dbReference type="RefSeq" id="WP_079682865.1">
    <property type="nucleotide sequence ID" value="NZ_FUYQ01000007.1"/>
</dbReference>
<name>A0A1T5BER2_9BACT</name>
<dbReference type="Gene3D" id="3.55.50.30">
    <property type="match status" value="1"/>
</dbReference>
<keyword evidence="1" id="KW-0472">Membrane</keyword>
<organism evidence="4 5">
    <name type="scientific">Parabacteroides chartae</name>
    <dbReference type="NCBI Taxonomy" id="1037355"/>
    <lineage>
        <taxon>Bacteria</taxon>
        <taxon>Pseudomonadati</taxon>
        <taxon>Bacteroidota</taxon>
        <taxon>Bacteroidia</taxon>
        <taxon>Bacteroidales</taxon>
        <taxon>Tannerellaceae</taxon>
        <taxon>Parabacteroides</taxon>
    </lineage>
</organism>
<dbReference type="InterPro" id="IPR032508">
    <property type="entry name" value="FecR_C"/>
</dbReference>
<feature type="transmembrane region" description="Helical" evidence="1">
    <location>
        <begin position="77"/>
        <end position="99"/>
    </location>
</feature>
<dbReference type="Pfam" id="PF16344">
    <property type="entry name" value="FecR_C"/>
    <property type="match status" value="1"/>
</dbReference>
<dbReference type="InterPro" id="IPR006860">
    <property type="entry name" value="FecR"/>
</dbReference>
<feature type="domain" description="Protein FecR C-terminal" evidence="3">
    <location>
        <begin position="248"/>
        <end position="314"/>
    </location>
</feature>
<sequence>MDEIIARILSGESSAEDMLLLSDWLSQNQQNRREFKKLKSYWDAEVSYTHSISSELSLERLRLSIEKNERIHRRKRLFALWTPLAACVTALIVVTNLYLAKESPEQKEAFTYVTGSNKADVLLADGTRVVLNKNSKLTYTNEFGEILREVKLEGEAYFDVQKDSLRTFKVVVNGASVNVLGTKFNVKANTSDQSIKTTLLEGAVSFETNTKRVLLKPHQQLIYNKLTSSVNTRLVDGDEIVAWKDDILKYKSKSLQYIMDDLSSIYNVKIVILNRELSGVVISGSYEQDESIDHLLTIISKSLEMKWIKKDSVYYIK</sequence>
<dbReference type="Pfam" id="PF04773">
    <property type="entry name" value="FecR"/>
    <property type="match status" value="1"/>
</dbReference>
<dbReference type="InterPro" id="IPR012373">
    <property type="entry name" value="Ferrdict_sens_TM"/>
</dbReference>
<dbReference type="Gene3D" id="2.60.120.1440">
    <property type="match status" value="1"/>
</dbReference>
<accession>A0A1T5BER2</accession>
<dbReference type="AlphaFoldDB" id="A0A1T5BER2"/>
<keyword evidence="1" id="KW-0812">Transmembrane</keyword>
<keyword evidence="5" id="KW-1185">Reference proteome</keyword>